<name>A0A087UJH5_STEMI</name>
<sequence length="150" mass="16822">MEGRIDAVENKVHIEESFSSVKEQIEERVSSVKEQTEGRVSAVQHQIEQQIDDNVSALGKEVDTLKKFVETAGSFGLDSECSIFKHEKKKAKSSQNFLYLGDFAHYSSFLPVERTHVGVGDDCIRVKFATQHILAMSETGEASSKERRVD</sequence>
<proteinExistence type="predicted"/>
<feature type="non-terminal residue" evidence="1">
    <location>
        <position position="150"/>
    </location>
</feature>
<dbReference type="EMBL" id="KK120096">
    <property type="protein sequence ID" value="KFM77514.1"/>
    <property type="molecule type" value="Genomic_DNA"/>
</dbReference>
<reference evidence="1 2" key="1">
    <citation type="submission" date="2013-11" db="EMBL/GenBank/DDBJ databases">
        <title>Genome sequencing of Stegodyphus mimosarum.</title>
        <authorList>
            <person name="Bechsgaard J."/>
        </authorList>
    </citation>
    <scope>NUCLEOTIDE SEQUENCE [LARGE SCALE GENOMIC DNA]</scope>
</reference>
<organism evidence="1 2">
    <name type="scientific">Stegodyphus mimosarum</name>
    <name type="common">African social velvet spider</name>
    <dbReference type="NCBI Taxonomy" id="407821"/>
    <lineage>
        <taxon>Eukaryota</taxon>
        <taxon>Metazoa</taxon>
        <taxon>Ecdysozoa</taxon>
        <taxon>Arthropoda</taxon>
        <taxon>Chelicerata</taxon>
        <taxon>Arachnida</taxon>
        <taxon>Araneae</taxon>
        <taxon>Araneomorphae</taxon>
        <taxon>Entelegynae</taxon>
        <taxon>Eresoidea</taxon>
        <taxon>Eresidae</taxon>
        <taxon>Stegodyphus</taxon>
    </lineage>
</organism>
<dbReference type="OrthoDB" id="6381815at2759"/>
<evidence type="ECO:0000313" key="2">
    <source>
        <dbReference type="Proteomes" id="UP000054359"/>
    </source>
</evidence>
<accession>A0A087UJH5</accession>
<evidence type="ECO:0000313" key="1">
    <source>
        <dbReference type="EMBL" id="KFM77514.1"/>
    </source>
</evidence>
<protein>
    <submittedName>
        <fullName evidence="1">Uncharacterized protein</fullName>
    </submittedName>
</protein>
<dbReference type="Proteomes" id="UP000054359">
    <property type="component" value="Unassembled WGS sequence"/>
</dbReference>
<keyword evidence="2" id="KW-1185">Reference proteome</keyword>
<dbReference type="AlphaFoldDB" id="A0A087UJH5"/>
<gene>
    <name evidence="1" type="ORF">X975_24801</name>
</gene>